<gene>
    <name evidence="1" type="ORF">C4D60_Mb02t00890</name>
</gene>
<keyword evidence="2" id="KW-1185">Reference proteome</keyword>
<dbReference type="Proteomes" id="UP000317650">
    <property type="component" value="Chromosome 2"/>
</dbReference>
<reference evidence="1 2" key="1">
    <citation type="journal article" date="2019" name="Nat. Plants">
        <title>Genome sequencing of Musa balbisiana reveals subgenome evolution and function divergence in polyploid bananas.</title>
        <authorList>
            <person name="Yao X."/>
        </authorList>
    </citation>
    <scope>NUCLEOTIDE SEQUENCE [LARGE SCALE GENOMIC DNA]</scope>
    <source>
        <strain evidence="2">cv. DH-PKW</strain>
        <tissue evidence="1">Leaves</tissue>
    </source>
</reference>
<sequence>MQFVKVSLVFRNDLTRDVSLFLWAVTEASSLGMILLHRDVSPCYFKKAWFLFSMEPSHCKQRSPIFIKESSCGDPIVN</sequence>
<dbReference type="EMBL" id="PYDT01000011">
    <property type="protein sequence ID" value="THU43826.1"/>
    <property type="molecule type" value="Genomic_DNA"/>
</dbReference>
<evidence type="ECO:0000313" key="1">
    <source>
        <dbReference type="EMBL" id="THU43826.1"/>
    </source>
</evidence>
<organism evidence="1 2">
    <name type="scientific">Musa balbisiana</name>
    <name type="common">Banana</name>
    <dbReference type="NCBI Taxonomy" id="52838"/>
    <lineage>
        <taxon>Eukaryota</taxon>
        <taxon>Viridiplantae</taxon>
        <taxon>Streptophyta</taxon>
        <taxon>Embryophyta</taxon>
        <taxon>Tracheophyta</taxon>
        <taxon>Spermatophyta</taxon>
        <taxon>Magnoliopsida</taxon>
        <taxon>Liliopsida</taxon>
        <taxon>Zingiberales</taxon>
        <taxon>Musaceae</taxon>
        <taxon>Musa</taxon>
    </lineage>
</organism>
<proteinExistence type="predicted"/>
<name>A0A4V4H2C6_MUSBA</name>
<dbReference type="AlphaFoldDB" id="A0A4V4H2C6"/>
<evidence type="ECO:0000313" key="2">
    <source>
        <dbReference type="Proteomes" id="UP000317650"/>
    </source>
</evidence>
<accession>A0A4V4H2C6</accession>
<protein>
    <submittedName>
        <fullName evidence="1">Uncharacterized protein</fullName>
    </submittedName>
</protein>
<comment type="caution">
    <text evidence="1">The sequence shown here is derived from an EMBL/GenBank/DDBJ whole genome shotgun (WGS) entry which is preliminary data.</text>
</comment>